<dbReference type="AlphaFoldDB" id="A0A254TI11"/>
<organism evidence="1 2">
    <name type="scientific">Noviherbaspirillum denitrificans</name>
    <dbReference type="NCBI Taxonomy" id="1968433"/>
    <lineage>
        <taxon>Bacteria</taxon>
        <taxon>Pseudomonadati</taxon>
        <taxon>Pseudomonadota</taxon>
        <taxon>Betaproteobacteria</taxon>
        <taxon>Burkholderiales</taxon>
        <taxon>Oxalobacteraceae</taxon>
        <taxon>Noviherbaspirillum</taxon>
    </lineage>
</organism>
<dbReference type="RefSeq" id="WP_088709104.1">
    <property type="nucleotide sequence ID" value="NZ_LSTO01000001.1"/>
</dbReference>
<comment type="caution">
    <text evidence="1">The sequence shown here is derived from an EMBL/GenBank/DDBJ whole genome shotgun (WGS) entry which is preliminary data.</text>
</comment>
<gene>
    <name evidence="1" type="ORF">AYR66_25050</name>
</gene>
<accession>A0A254TI11</accession>
<dbReference type="Pfam" id="PF09998">
    <property type="entry name" value="DUF2239"/>
    <property type="match status" value="1"/>
</dbReference>
<dbReference type="InterPro" id="IPR018715">
    <property type="entry name" value="DUF2239"/>
</dbReference>
<dbReference type="Proteomes" id="UP000197535">
    <property type="component" value="Unassembled WGS sequence"/>
</dbReference>
<keyword evidence="2" id="KW-1185">Reference proteome</keyword>
<protein>
    <recommendedName>
        <fullName evidence="3">DUF2239 domain-containing protein</fullName>
    </recommendedName>
</protein>
<proteinExistence type="predicted"/>
<dbReference type="OrthoDB" id="282960at2"/>
<reference evidence="1 2" key="1">
    <citation type="submission" date="2016-02" db="EMBL/GenBank/DDBJ databases">
        <authorList>
            <person name="Wen L."/>
            <person name="He K."/>
            <person name="Yang H."/>
        </authorList>
    </citation>
    <scope>NUCLEOTIDE SEQUENCE [LARGE SCALE GENOMIC DNA]</scope>
    <source>
        <strain evidence="1 2">TSA40</strain>
    </source>
</reference>
<sequence>MSLPQHHTYTAFYASKVVASGKLSDVAVVLHGLLQRDQEATPLILDDETGKQTELDLRGTAADVQARYVAESLADAPALPEEKPAKAGRGRPRLGVVPREVTLLPEHWDWLASQPGGASVALRKLVHEARRASTERDQRRHAQERSYNAMAVLAGNFPGFEEASRALFAGEPERLANIAAAWPADVRDYVLALANP</sequence>
<name>A0A254TI11_9BURK</name>
<evidence type="ECO:0000313" key="1">
    <source>
        <dbReference type="EMBL" id="OWW22280.1"/>
    </source>
</evidence>
<dbReference type="EMBL" id="LSTO01000001">
    <property type="protein sequence ID" value="OWW22280.1"/>
    <property type="molecule type" value="Genomic_DNA"/>
</dbReference>
<evidence type="ECO:0000313" key="2">
    <source>
        <dbReference type="Proteomes" id="UP000197535"/>
    </source>
</evidence>
<evidence type="ECO:0008006" key="3">
    <source>
        <dbReference type="Google" id="ProtNLM"/>
    </source>
</evidence>